<evidence type="ECO:0000259" key="2">
    <source>
        <dbReference type="Pfam" id="PF25043"/>
    </source>
</evidence>
<dbReference type="InterPro" id="IPR058580">
    <property type="entry name" value="DUF2828"/>
</dbReference>
<dbReference type="InterPro" id="IPR011205">
    <property type="entry name" value="UCP015417_vWA"/>
</dbReference>
<dbReference type="SUPFAM" id="SSF53300">
    <property type="entry name" value="vWA-like"/>
    <property type="match status" value="1"/>
</dbReference>
<dbReference type="PhylomeDB" id="A0A0G4FLX3"/>
<dbReference type="Gene3D" id="3.40.50.410">
    <property type="entry name" value="von Willebrand factor, type A domain"/>
    <property type="match status" value="1"/>
</dbReference>
<evidence type="ECO:0000313" key="3">
    <source>
        <dbReference type="EMBL" id="CEM15023.1"/>
    </source>
</evidence>
<proteinExistence type="predicted"/>
<dbReference type="InterPro" id="IPR036465">
    <property type="entry name" value="vWFA_dom_sf"/>
</dbReference>
<dbReference type="VEuPathDB" id="CryptoDB:Cvel_17693"/>
<evidence type="ECO:0000259" key="1">
    <source>
        <dbReference type="Pfam" id="PF11443"/>
    </source>
</evidence>
<feature type="domain" description="DUF7788" evidence="2">
    <location>
        <begin position="413"/>
        <end position="596"/>
    </location>
</feature>
<accession>A0A0G4FLX3</accession>
<dbReference type="PIRSF" id="PIRSF015417">
    <property type="entry name" value="T31B5_30_vWA"/>
    <property type="match status" value="1"/>
</dbReference>
<organism evidence="3">
    <name type="scientific">Chromera velia CCMP2878</name>
    <dbReference type="NCBI Taxonomy" id="1169474"/>
    <lineage>
        <taxon>Eukaryota</taxon>
        <taxon>Sar</taxon>
        <taxon>Alveolata</taxon>
        <taxon>Colpodellida</taxon>
        <taxon>Chromeraceae</taxon>
        <taxon>Chromera</taxon>
    </lineage>
</organism>
<dbReference type="Pfam" id="PF25043">
    <property type="entry name" value="DUF7788"/>
    <property type="match status" value="1"/>
</dbReference>
<sequence length="630" mass="71742">MQFTENGALAYSTTQNACLDFFAEAVPNIGTSSLQHLLSEAWREDPLIALKLVFHLGAVRDGKQDRRNFYVCMEWLKDAHIDTFLYNLRHVPDLVCWKSLLDLLLAEVEGLDFVLDYEDPNWYARRRAEVMERLRARRQERRQGRRERRERRQLLLEEEHRRMAEGRAEAGRLFVQACREKAAVDRRVKRAERAALLEGLGREGSRFAMLRGLVADLFADQLRQDRELMERKRRVVGLCAKWAPSHGHSYDKLTGITDEIVRRLYPESEFRIQGGGATADEFLSFMRDRFRKEYLTPLRRYQKVPETFMHKETFSSLPYERVPSVCMKLRKGLFEKHDKERFSDFLQLAKKGEKKLASGALLPHEIVAKFISQTFYRSCHQADTEMTTMEDDVLSLQWKSILDNLKETGALGSSIAVCDVSGSMSGRPMEVCIALGLLSATIASPPWRGRVLTFSSSPSLVHIGTESSSLQEQCRALEGIDWGGNTDFNRAFRRLLDFAQKHELPASEMVKQVLVFSDMEFDQAQGGAGVTNFEEARQDFEREGYTLPRLVFWNLRASTGAKPVACEEEGVALVSGFSKNLLKAFMEGGAAGAAKFTPLAVMRKELEKKAFQCLEVVETVDMEAEGPSTT</sequence>
<dbReference type="InterPro" id="IPR056690">
    <property type="entry name" value="DUF7788"/>
</dbReference>
<dbReference type="AlphaFoldDB" id="A0A0G4FLX3"/>
<dbReference type="PANTHER" id="PTHR31373">
    <property type="entry name" value="OS06G0652100 PROTEIN"/>
    <property type="match status" value="1"/>
</dbReference>
<reference evidence="3" key="1">
    <citation type="submission" date="2014-11" db="EMBL/GenBank/DDBJ databases">
        <authorList>
            <person name="Otto D Thomas"/>
            <person name="Naeem Raeece"/>
        </authorList>
    </citation>
    <scope>NUCLEOTIDE SEQUENCE</scope>
</reference>
<gene>
    <name evidence="3" type="ORF">Cvel_17693</name>
</gene>
<dbReference type="EMBL" id="CDMZ01000472">
    <property type="protein sequence ID" value="CEM15023.1"/>
    <property type="molecule type" value="Genomic_DNA"/>
</dbReference>
<name>A0A0G4FLX3_9ALVE</name>
<dbReference type="Pfam" id="PF11443">
    <property type="entry name" value="DUF2828"/>
    <property type="match status" value="1"/>
</dbReference>
<dbReference type="PANTHER" id="PTHR31373:SF27">
    <property type="entry name" value="TROVE DOMAIN-CONTAINING PROTEIN"/>
    <property type="match status" value="1"/>
</dbReference>
<protein>
    <recommendedName>
        <fullName evidence="4">TROVE domain-containing protein</fullName>
    </recommendedName>
</protein>
<evidence type="ECO:0008006" key="4">
    <source>
        <dbReference type="Google" id="ProtNLM"/>
    </source>
</evidence>
<feature type="domain" description="DUF2828" evidence="1">
    <location>
        <begin position="4"/>
        <end position="411"/>
    </location>
</feature>
<dbReference type="CDD" id="cd00198">
    <property type="entry name" value="vWFA"/>
    <property type="match status" value="1"/>
</dbReference>